<dbReference type="EMBL" id="CM042012">
    <property type="protein sequence ID" value="KAI3750082.1"/>
    <property type="molecule type" value="Genomic_DNA"/>
</dbReference>
<reference evidence="1 2" key="2">
    <citation type="journal article" date="2022" name="Mol. Ecol. Resour.">
        <title>The genomes of chicory, endive, great burdock and yacon provide insights into Asteraceae paleo-polyploidization history and plant inulin production.</title>
        <authorList>
            <person name="Fan W."/>
            <person name="Wang S."/>
            <person name="Wang H."/>
            <person name="Wang A."/>
            <person name="Jiang F."/>
            <person name="Liu H."/>
            <person name="Zhao H."/>
            <person name="Xu D."/>
            <person name="Zhang Y."/>
        </authorList>
    </citation>
    <scope>NUCLEOTIDE SEQUENCE [LARGE SCALE GENOMIC DNA]</scope>
    <source>
        <strain evidence="2">cv. Punajuju</strain>
        <tissue evidence="1">Leaves</tissue>
    </source>
</reference>
<evidence type="ECO:0000313" key="2">
    <source>
        <dbReference type="Proteomes" id="UP001055811"/>
    </source>
</evidence>
<proteinExistence type="predicted"/>
<keyword evidence="2" id="KW-1185">Reference proteome</keyword>
<sequence length="167" mass="18335">MLEFPKSLKLKKKIVIDIEIGKENSEIVCLRRIFESYKRITWLLASQLKNEAGGGEAVVQQMACDGFPWLKGERAAVRALSGNDGNLVQCREGDNVLRSGDLRGDGYGNPPQMGLSLLLAVCDFGVLLGRLLLLKSEGGSFVCGMPDFPNWLISFGKESTDSTLLKR</sequence>
<dbReference type="Proteomes" id="UP001055811">
    <property type="component" value="Linkage Group LG04"/>
</dbReference>
<name>A0ACB9DU30_CICIN</name>
<accession>A0ACB9DU30</accession>
<organism evidence="1 2">
    <name type="scientific">Cichorium intybus</name>
    <name type="common">Chicory</name>
    <dbReference type="NCBI Taxonomy" id="13427"/>
    <lineage>
        <taxon>Eukaryota</taxon>
        <taxon>Viridiplantae</taxon>
        <taxon>Streptophyta</taxon>
        <taxon>Embryophyta</taxon>
        <taxon>Tracheophyta</taxon>
        <taxon>Spermatophyta</taxon>
        <taxon>Magnoliopsida</taxon>
        <taxon>eudicotyledons</taxon>
        <taxon>Gunneridae</taxon>
        <taxon>Pentapetalae</taxon>
        <taxon>asterids</taxon>
        <taxon>campanulids</taxon>
        <taxon>Asterales</taxon>
        <taxon>Asteraceae</taxon>
        <taxon>Cichorioideae</taxon>
        <taxon>Cichorieae</taxon>
        <taxon>Cichoriinae</taxon>
        <taxon>Cichorium</taxon>
    </lineage>
</organism>
<reference evidence="2" key="1">
    <citation type="journal article" date="2022" name="Mol. Ecol. Resour.">
        <title>The genomes of chicory, endive, great burdock and yacon provide insights into Asteraceae palaeo-polyploidization history and plant inulin production.</title>
        <authorList>
            <person name="Fan W."/>
            <person name="Wang S."/>
            <person name="Wang H."/>
            <person name="Wang A."/>
            <person name="Jiang F."/>
            <person name="Liu H."/>
            <person name="Zhao H."/>
            <person name="Xu D."/>
            <person name="Zhang Y."/>
        </authorList>
    </citation>
    <scope>NUCLEOTIDE SEQUENCE [LARGE SCALE GENOMIC DNA]</scope>
    <source>
        <strain evidence="2">cv. Punajuju</strain>
    </source>
</reference>
<protein>
    <submittedName>
        <fullName evidence="1">Uncharacterized protein</fullName>
    </submittedName>
</protein>
<gene>
    <name evidence="1" type="ORF">L2E82_20707</name>
</gene>
<comment type="caution">
    <text evidence="1">The sequence shown here is derived from an EMBL/GenBank/DDBJ whole genome shotgun (WGS) entry which is preliminary data.</text>
</comment>
<evidence type="ECO:0000313" key="1">
    <source>
        <dbReference type="EMBL" id="KAI3750082.1"/>
    </source>
</evidence>